<dbReference type="STRING" id="1802055.A3A74_03865"/>
<evidence type="ECO:0000313" key="2">
    <source>
        <dbReference type="EMBL" id="OGK40726.1"/>
    </source>
</evidence>
<gene>
    <name evidence="2" type="ORF">A3A74_03865</name>
</gene>
<keyword evidence="1" id="KW-0812">Transmembrane</keyword>
<feature type="transmembrane region" description="Helical" evidence="1">
    <location>
        <begin position="6"/>
        <end position="24"/>
    </location>
</feature>
<sequence length="167" mass="18448">MSKSFLFGIIIFSLVVIGGSYFLIAGNKQKNSSTLPVVYSLKDKEKPKAEIKVSSKNLGDMKVSEQKSEDFIVKNVGNKPLTLFNISSSCGCTVGQIIIDGKTSEEFGMHAQSDKTFELVQGKEATVKVTYRPYVMPVSGKVDRQVFIETNDPENPRIEFKVTANVK</sequence>
<keyword evidence="1" id="KW-0472">Membrane</keyword>
<protein>
    <recommendedName>
        <fullName evidence="4">DUF1573 domain-containing protein</fullName>
    </recommendedName>
</protein>
<evidence type="ECO:0000313" key="3">
    <source>
        <dbReference type="Proteomes" id="UP000179270"/>
    </source>
</evidence>
<dbReference type="PANTHER" id="PTHR37833:SF1">
    <property type="entry name" value="SIGNAL PEPTIDE PROTEIN"/>
    <property type="match status" value="1"/>
</dbReference>
<dbReference type="Gene3D" id="2.60.40.10">
    <property type="entry name" value="Immunoglobulins"/>
    <property type="match status" value="1"/>
</dbReference>
<dbReference type="InterPro" id="IPR011467">
    <property type="entry name" value="DUF1573"/>
</dbReference>
<dbReference type="Proteomes" id="UP000179270">
    <property type="component" value="Unassembled WGS sequence"/>
</dbReference>
<proteinExistence type="predicted"/>
<organism evidence="2 3">
    <name type="scientific">Candidatus Roizmanbacteria bacterium RIFCSPLOWO2_01_FULL_35_13</name>
    <dbReference type="NCBI Taxonomy" id="1802055"/>
    <lineage>
        <taxon>Bacteria</taxon>
        <taxon>Candidatus Roizmaniibacteriota</taxon>
    </lineage>
</organism>
<evidence type="ECO:0000256" key="1">
    <source>
        <dbReference type="SAM" id="Phobius"/>
    </source>
</evidence>
<comment type="caution">
    <text evidence="2">The sequence shown here is derived from an EMBL/GenBank/DDBJ whole genome shotgun (WGS) entry which is preliminary data.</text>
</comment>
<dbReference type="InterPro" id="IPR013783">
    <property type="entry name" value="Ig-like_fold"/>
</dbReference>
<dbReference type="PANTHER" id="PTHR37833">
    <property type="entry name" value="LIPOPROTEIN-RELATED"/>
    <property type="match status" value="1"/>
</dbReference>
<reference evidence="2 3" key="1">
    <citation type="journal article" date="2016" name="Nat. Commun.">
        <title>Thousands of microbial genomes shed light on interconnected biogeochemical processes in an aquifer system.</title>
        <authorList>
            <person name="Anantharaman K."/>
            <person name="Brown C.T."/>
            <person name="Hug L.A."/>
            <person name="Sharon I."/>
            <person name="Castelle C.J."/>
            <person name="Probst A.J."/>
            <person name="Thomas B.C."/>
            <person name="Singh A."/>
            <person name="Wilkins M.J."/>
            <person name="Karaoz U."/>
            <person name="Brodie E.L."/>
            <person name="Williams K.H."/>
            <person name="Hubbard S.S."/>
            <person name="Banfield J.F."/>
        </authorList>
    </citation>
    <scope>NUCLEOTIDE SEQUENCE [LARGE SCALE GENOMIC DNA]</scope>
</reference>
<evidence type="ECO:0008006" key="4">
    <source>
        <dbReference type="Google" id="ProtNLM"/>
    </source>
</evidence>
<dbReference type="Pfam" id="PF07610">
    <property type="entry name" value="DUF1573"/>
    <property type="match status" value="1"/>
</dbReference>
<dbReference type="AlphaFoldDB" id="A0A1F7IBJ4"/>
<accession>A0A1F7IBJ4</accession>
<keyword evidence="1" id="KW-1133">Transmembrane helix</keyword>
<name>A0A1F7IBJ4_9BACT</name>
<dbReference type="EMBL" id="MGAF01000026">
    <property type="protein sequence ID" value="OGK40726.1"/>
    <property type="molecule type" value="Genomic_DNA"/>
</dbReference>